<evidence type="ECO:0000256" key="1">
    <source>
        <dbReference type="ARBA" id="ARBA00004141"/>
    </source>
</evidence>
<keyword evidence="4 5" id="KW-0472">Membrane</keyword>
<dbReference type="RefSeq" id="WP_254092610.1">
    <property type="nucleotide sequence ID" value="NZ_JAHESC010000040.1"/>
</dbReference>
<keyword evidence="2 5" id="KW-0812">Transmembrane</keyword>
<comment type="subcellular location">
    <subcellularLocation>
        <location evidence="1">Membrane</location>
        <topology evidence="1">Multi-pass membrane protein</topology>
    </subcellularLocation>
</comment>
<comment type="caution">
    <text evidence="6">The sequence shown here is derived from an EMBL/GenBank/DDBJ whole genome shotgun (WGS) entry which is preliminary data.</text>
</comment>
<keyword evidence="3 5" id="KW-1133">Transmembrane helix</keyword>
<organism evidence="6 7">
    <name type="scientific">Dawidia soli</name>
    <dbReference type="NCBI Taxonomy" id="2782352"/>
    <lineage>
        <taxon>Bacteria</taxon>
        <taxon>Pseudomonadati</taxon>
        <taxon>Bacteroidota</taxon>
        <taxon>Cytophagia</taxon>
        <taxon>Cytophagales</taxon>
        <taxon>Chryseotaleaceae</taxon>
        <taxon>Dawidia</taxon>
    </lineage>
</organism>
<proteinExistence type="predicted"/>
<feature type="transmembrane region" description="Helical" evidence="5">
    <location>
        <begin position="62"/>
        <end position="82"/>
    </location>
</feature>
<evidence type="ECO:0000313" key="6">
    <source>
        <dbReference type="EMBL" id="MBT1689385.1"/>
    </source>
</evidence>
<dbReference type="Pfam" id="PF02674">
    <property type="entry name" value="Colicin_V"/>
    <property type="match status" value="1"/>
</dbReference>
<feature type="transmembrane region" description="Helical" evidence="5">
    <location>
        <begin position="28"/>
        <end position="50"/>
    </location>
</feature>
<reference evidence="6 7" key="1">
    <citation type="submission" date="2021-05" db="EMBL/GenBank/DDBJ databases">
        <title>A Polyphasic approach of four new species of the genus Ohtaekwangia: Ohtaekwangia histidinii sp. nov., Ohtaekwangia cretensis sp. nov., Ohtaekwangia indiensis sp. nov., Ohtaekwangia reichenbachii sp. nov. from diverse environment.</title>
        <authorList>
            <person name="Octaviana S."/>
        </authorList>
    </citation>
    <scope>NUCLEOTIDE SEQUENCE [LARGE SCALE GENOMIC DNA]</scope>
    <source>
        <strain evidence="6 7">PWU37</strain>
    </source>
</reference>
<dbReference type="PANTHER" id="PTHR37306">
    <property type="entry name" value="COLICIN V PRODUCTION PROTEIN"/>
    <property type="match status" value="1"/>
</dbReference>
<sequence length="165" mass="18624">MSKVDITLAIIILVGAYNGFRDGFLLELISFLSILLGIVAGFKLMGWVMVHLEERYHIDAKALPYIAFTAVLVLVVFVVNLLSRFISKKVDHTFLGKVDQVAGGFMGLFRSGFMMSVFLWLFYSMKFAFPDDWTADSWVLPMVSKLAPNIIHGIGYILPFFRGIF</sequence>
<protein>
    <submittedName>
        <fullName evidence="6">CvpA family protein</fullName>
    </submittedName>
</protein>
<accession>A0AAP2DEN6</accession>
<dbReference type="EMBL" id="JAHESC010000040">
    <property type="protein sequence ID" value="MBT1689385.1"/>
    <property type="molecule type" value="Genomic_DNA"/>
</dbReference>
<feature type="transmembrane region" description="Helical" evidence="5">
    <location>
        <begin position="102"/>
        <end position="123"/>
    </location>
</feature>
<keyword evidence="7" id="KW-1185">Reference proteome</keyword>
<name>A0AAP2DEN6_9BACT</name>
<evidence type="ECO:0000256" key="2">
    <source>
        <dbReference type="ARBA" id="ARBA00022692"/>
    </source>
</evidence>
<dbReference type="GO" id="GO:0016020">
    <property type="term" value="C:membrane"/>
    <property type="evidence" value="ECO:0007669"/>
    <property type="project" value="UniProtKB-SubCell"/>
</dbReference>
<evidence type="ECO:0000256" key="4">
    <source>
        <dbReference type="ARBA" id="ARBA00023136"/>
    </source>
</evidence>
<dbReference type="Proteomes" id="UP001319180">
    <property type="component" value="Unassembled WGS sequence"/>
</dbReference>
<gene>
    <name evidence="6" type="ORF">KK078_22665</name>
</gene>
<dbReference type="AlphaFoldDB" id="A0AAP2DEN6"/>
<dbReference type="GO" id="GO:0009403">
    <property type="term" value="P:toxin biosynthetic process"/>
    <property type="evidence" value="ECO:0007669"/>
    <property type="project" value="InterPro"/>
</dbReference>
<evidence type="ECO:0000313" key="7">
    <source>
        <dbReference type="Proteomes" id="UP001319180"/>
    </source>
</evidence>
<evidence type="ECO:0000256" key="5">
    <source>
        <dbReference type="SAM" id="Phobius"/>
    </source>
</evidence>
<dbReference type="InterPro" id="IPR003825">
    <property type="entry name" value="Colicin-V_CvpA"/>
</dbReference>
<dbReference type="PANTHER" id="PTHR37306:SF1">
    <property type="entry name" value="COLICIN V PRODUCTION PROTEIN"/>
    <property type="match status" value="1"/>
</dbReference>
<evidence type="ECO:0000256" key="3">
    <source>
        <dbReference type="ARBA" id="ARBA00022989"/>
    </source>
</evidence>